<accession>A0ABR3EY11</accession>
<organism evidence="2 3">
    <name type="scientific">Marasmius crinis-equi</name>
    <dbReference type="NCBI Taxonomy" id="585013"/>
    <lineage>
        <taxon>Eukaryota</taxon>
        <taxon>Fungi</taxon>
        <taxon>Dikarya</taxon>
        <taxon>Basidiomycota</taxon>
        <taxon>Agaricomycotina</taxon>
        <taxon>Agaricomycetes</taxon>
        <taxon>Agaricomycetidae</taxon>
        <taxon>Agaricales</taxon>
        <taxon>Marasmiineae</taxon>
        <taxon>Marasmiaceae</taxon>
        <taxon>Marasmius</taxon>
    </lineage>
</organism>
<comment type="caution">
    <text evidence="2">The sequence shown here is derived from an EMBL/GenBank/DDBJ whole genome shotgun (WGS) entry which is preliminary data.</text>
</comment>
<feature type="region of interest" description="Disordered" evidence="1">
    <location>
        <begin position="102"/>
        <end position="136"/>
    </location>
</feature>
<feature type="region of interest" description="Disordered" evidence="1">
    <location>
        <begin position="293"/>
        <end position="312"/>
    </location>
</feature>
<evidence type="ECO:0000313" key="2">
    <source>
        <dbReference type="EMBL" id="KAL0567687.1"/>
    </source>
</evidence>
<sequence length="416" mass="45600">MQCARRWTQLQESRLIGVPRTESIPTEADVLEGRVHLEHLSPTENTVSHEACQTPEPEHDLAGTTAEPGTPHQSEWKKGEIPNPHFNLLQIPESTRIEVSMISDDGTPSSSRQQVGTHRSPAATEPQTATDRQNEGVRGVTVDGLSMNSSNLNNVLPRSPACGLCPPKDGEFETTSQYARDSPDEIIMQEVHPENCSPDSGSQETECTACILDQTQSQMASMGAQIEDLTSRLTSETSNYNSRLEHMYNNLRSSIATMESSVSRIEDTVKKLTASRTITTPSVILPPITSIYTSRSSSRPASTPPKPRPVPPSIRDVIIGPIKDGLSRSPAEVAQALLTAFDAPSLQFLETVFRNSSPTHPNTIVVRMTTRTAAERLCNVFSTRKFAHPFCSQDVEARLVIRVIPTAVGPSQRKSW</sequence>
<dbReference type="EMBL" id="JBAHYK010001527">
    <property type="protein sequence ID" value="KAL0567687.1"/>
    <property type="molecule type" value="Genomic_DNA"/>
</dbReference>
<evidence type="ECO:0000313" key="3">
    <source>
        <dbReference type="Proteomes" id="UP001465976"/>
    </source>
</evidence>
<protein>
    <submittedName>
        <fullName evidence="2">Uncharacterized protein</fullName>
    </submittedName>
</protein>
<feature type="compositionally biased region" description="Polar residues" evidence="1">
    <location>
        <begin position="106"/>
        <end position="117"/>
    </location>
</feature>
<gene>
    <name evidence="2" type="ORF">V5O48_014310</name>
</gene>
<evidence type="ECO:0000256" key="1">
    <source>
        <dbReference type="SAM" id="MobiDB-lite"/>
    </source>
</evidence>
<keyword evidence="3" id="KW-1185">Reference proteome</keyword>
<reference evidence="2 3" key="1">
    <citation type="submission" date="2024-02" db="EMBL/GenBank/DDBJ databases">
        <title>A draft genome for the cacao thread blight pathogen Marasmius crinis-equi.</title>
        <authorList>
            <person name="Cohen S.P."/>
            <person name="Baruah I.K."/>
            <person name="Amoako-Attah I."/>
            <person name="Bukari Y."/>
            <person name="Meinhardt L.W."/>
            <person name="Bailey B.A."/>
        </authorList>
    </citation>
    <scope>NUCLEOTIDE SEQUENCE [LARGE SCALE GENOMIC DNA]</scope>
    <source>
        <strain evidence="2 3">GH-76</strain>
    </source>
</reference>
<feature type="region of interest" description="Disordered" evidence="1">
    <location>
        <begin position="54"/>
        <end position="83"/>
    </location>
</feature>
<proteinExistence type="predicted"/>
<dbReference type="Proteomes" id="UP001465976">
    <property type="component" value="Unassembled WGS sequence"/>
</dbReference>
<feature type="compositionally biased region" description="Pro residues" evidence="1">
    <location>
        <begin position="302"/>
        <end position="312"/>
    </location>
</feature>
<name>A0ABR3EY11_9AGAR</name>